<name>A0A819VLQ0_9BILA</name>
<evidence type="ECO:0000313" key="2">
    <source>
        <dbReference type="EMBL" id="CAF4111261.1"/>
    </source>
</evidence>
<comment type="caution">
    <text evidence="2">The sequence shown here is derived from an EMBL/GenBank/DDBJ whole genome shotgun (WGS) entry which is preliminary data.</text>
</comment>
<dbReference type="AlphaFoldDB" id="A0A819VLQ0"/>
<feature type="region of interest" description="Disordered" evidence="1">
    <location>
        <begin position="1"/>
        <end position="32"/>
    </location>
</feature>
<evidence type="ECO:0000256" key="1">
    <source>
        <dbReference type="SAM" id="MobiDB-lite"/>
    </source>
</evidence>
<protein>
    <submittedName>
        <fullName evidence="2">Uncharacterized protein</fullName>
    </submittedName>
</protein>
<evidence type="ECO:0000313" key="3">
    <source>
        <dbReference type="Proteomes" id="UP000663844"/>
    </source>
</evidence>
<dbReference type="EMBL" id="CAJOAZ010005741">
    <property type="protein sequence ID" value="CAF4111261.1"/>
    <property type="molecule type" value="Genomic_DNA"/>
</dbReference>
<gene>
    <name evidence="2" type="ORF">OXD698_LOCUS35952</name>
</gene>
<proteinExistence type="predicted"/>
<dbReference type="Proteomes" id="UP000663844">
    <property type="component" value="Unassembled WGS sequence"/>
</dbReference>
<reference evidence="2" key="1">
    <citation type="submission" date="2021-02" db="EMBL/GenBank/DDBJ databases">
        <authorList>
            <person name="Nowell W R."/>
        </authorList>
    </citation>
    <scope>NUCLEOTIDE SEQUENCE</scope>
</reference>
<organism evidence="2 3">
    <name type="scientific">Adineta steineri</name>
    <dbReference type="NCBI Taxonomy" id="433720"/>
    <lineage>
        <taxon>Eukaryota</taxon>
        <taxon>Metazoa</taxon>
        <taxon>Spiralia</taxon>
        <taxon>Gnathifera</taxon>
        <taxon>Rotifera</taxon>
        <taxon>Eurotatoria</taxon>
        <taxon>Bdelloidea</taxon>
        <taxon>Adinetida</taxon>
        <taxon>Adinetidae</taxon>
        <taxon>Adineta</taxon>
    </lineage>
</organism>
<sequence length="93" mass="11006">SSLNEKARQNITASQERSKQRYDTNRSNPSYNTGDLVLVRVLNMRHKFDIRYEGPFKIIKQLTPKTFIVQHIRKPTLHRQVTTDVLLPIFQRI</sequence>
<feature type="non-terminal residue" evidence="2">
    <location>
        <position position="1"/>
    </location>
</feature>
<accession>A0A819VLQ0</accession>